<comment type="caution">
    <text evidence="1">The sequence shown here is derived from an EMBL/GenBank/DDBJ whole genome shotgun (WGS) entry which is preliminary data.</text>
</comment>
<proteinExistence type="predicted"/>
<dbReference type="PATRIC" id="fig|1469144.8.peg.872"/>
<evidence type="ECO:0000313" key="1">
    <source>
        <dbReference type="EMBL" id="KWW97908.1"/>
    </source>
</evidence>
<dbReference type="AlphaFoldDB" id="A0A132MJA7"/>
<reference evidence="1 2" key="1">
    <citation type="submission" date="2015-02" db="EMBL/GenBank/DDBJ databases">
        <title>Physiological reanalysis, assessment of diazotrophy, and genome sequences of multiple isolates of Streptomyces thermoautotrophicus.</title>
        <authorList>
            <person name="MacKellar D.C."/>
            <person name="Lieber L."/>
            <person name="Norman J."/>
            <person name="Bolger A."/>
            <person name="Tobin C."/>
            <person name="Murray J.W."/>
            <person name="Prell J."/>
        </authorList>
    </citation>
    <scope>NUCLEOTIDE SEQUENCE [LARGE SCALE GENOMIC DNA]</scope>
    <source>
        <strain evidence="1 2">UBT1</strain>
    </source>
</reference>
<accession>A0A132MJA7</accession>
<dbReference type="Gene3D" id="3.90.210.10">
    <property type="entry name" value="Heat-Labile Enterotoxin, subunit A"/>
    <property type="match status" value="1"/>
</dbReference>
<dbReference type="EMBL" id="JYIJ01000019">
    <property type="protein sequence ID" value="KWW97908.1"/>
    <property type="molecule type" value="Genomic_DNA"/>
</dbReference>
<organism evidence="1 2">
    <name type="scientific">Carbonactinospora thermoautotrophica</name>
    <dbReference type="NCBI Taxonomy" id="1469144"/>
    <lineage>
        <taxon>Bacteria</taxon>
        <taxon>Bacillati</taxon>
        <taxon>Actinomycetota</taxon>
        <taxon>Actinomycetes</taxon>
        <taxon>Kitasatosporales</taxon>
        <taxon>Carbonactinosporaceae</taxon>
        <taxon>Carbonactinospora</taxon>
    </lineage>
</organism>
<sequence>MDEPLYRRVTVDPELIISKGMDVGDPKMLDLHRHQGNLTWEQSGLSSWTRSPEYAADFEREIFNPKRAMQLPDGTYMQVDYIWKGYHRGGIDMDATWHDLRELNPYHEGEVTIPGGVRTEQLEGYWPRITIYTPEGQIVKTTFGDFVPNPNFKIEALIK</sequence>
<dbReference type="RefSeq" id="WP_067071648.1">
    <property type="nucleotide sequence ID" value="NZ_JYIJ01000019.1"/>
</dbReference>
<evidence type="ECO:0000313" key="2">
    <source>
        <dbReference type="Proteomes" id="UP000070659"/>
    </source>
</evidence>
<protein>
    <submittedName>
        <fullName evidence="1">Uncharacterized protein</fullName>
    </submittedName>
</protein>
<gene>
    <name evidence="1" type="ORF">TH66_21220</name>
</gene>
<dbReference type="Proteomes" id="UP000070659">
    <property type="component" value="Unassembled WGS sequence"/>
</dbReference>
<name>A0A132MJA7_9ACTN</name>